<dbReference type="GeneID" id="97985791"/>
<protein>
    <submittedName>
        <fullName evidence="6">LysR family transcriptional regulator</fullName>
    </submittedName>
</protein>
<dbReference type="PANTHER" id="PTHR30126:SF64">
    <property type="entry name" value="HTH-TYPE TRANSCRIPTIONAL REGULATOR CITR"/>
    <property type="match status" value="1"/>
</dbReference>
<dbReference type="EMBL" id="QVLV01000001">
    <property type="protein sequence ID" value="RGE65211.1"/>
    <property type="molecule type" value="Genomic_DNA"/>
</dbReference>
<dbReference type="InterPro" id="IPR036388">
    <property type="entry name" value="WH-like_DNA-bd_sf"/>
</dbReference>
<dbReference type="CDD" id="cd05466">
    <property type="entry name" value="PBP2_LTTR_substrate"/>
    <property type="match status" value="1"/>
</dbReference>
<reference evidence="6" key="1">
    <citation type="submission" date="2018-08" db="EMBL/GenBank/DDBJ databases">
        <title>A genome reference for cultivated species of the human gut microbiota.</title>
        <authorList>
            <person name="Zou Y."/>
            <person name="Xue W."/>
            <person name="Luo G."/>
        </authorList>
    </citation>
    <scope>NUCLEOTIDE SEQUENCE [LARGE SCALE GENOMIC DNA]</scope>
    <source>
        <strain evidence="6">TF05-5AC</strain>
    </source>
</reference>
<dbReference type="GO" id="GO:0003700">
    <property type="term" value="F:DNA-binding transcription factor activity"/>
    <property type="evidence" value="ECO:0007669"/>
    <property type="project" value="InterPro"/>
</dbReference>
<keyword evidence="3" id="KW-0238">DNA-binding</keyword>
<proteinExistence type="inferred from homology"/>
<dbReference type="Gene3D" id="3.40.190.10">
    <property type="entry name" value="Periplasmic binding protein-like II"/>
    <property type="match status" value="2"/>
</dbReference>
<evidence type="ECO:0000256" key="2">
    <source>
        <dbReference type="ARBA" id="ARBA00023015"/>
    </source>
</evidence>
<dbReference type="SUPFAM" id="SSF53850">
    <property type="entry name" value="Periplasmic binding protein-like II"/>
    <property type="match status" value="1"/>
</dbReference>
<keyword evidence="2" id="KW-0805">Transcription regulation</keyword>
<organism evidence="6 7">
    <name type="scientific">Eisenbergiella massiliensis</name>
    <dbReference type="NCBI Taxonomy" id="1720294"/>
    <lineage>
        <taxon>Bacteria</taxon>
        <taxon>Bacillati</taxon>
        <taxon>Bacillota</taxon>
        <taxon>Clostridia</taxon>
        <taxon>Lachnospirales</taxon>
        <taxon>Lachnospiraceae</taxon>
        <taxon>Eisenbergiella</taxon>
    </lineage>
</organism>
<dbReference type="Gene3D" id="1.10.10.10">
    <property type="entry name" value="Winged helix-like DNA-binding domain superfamily/Winged helix DNA-binding domain"/>
    <property type="match status" value="1"/>
</dbReference>
<evidence type="ECO:0000313" key="7">
    <source>
        <dbReference type="Proteomes" id="UP000260812"/>
    </source>
</evidence>
<sequence length="312" mass="34497">MSVSFDSYKTFYYVARLGSFTEAAKALYVTQPTVTHAIQMLEQELDCVLFQRSRKGVSLTPEAAMLYEHVRAACEHIFEAESALKAKKKLLEGQVRIGASETTLHFFLLPFLKEFKTLHPGVKIKVSNSSTPTALAALRSGHIDFAILVMRPGYKGAFLPQDKFSVTRLAGFQDIFIAGNDFSDLAGRSVTPGELCGYPFICMEPGTVTRQFLDDFLLQFHLAVSPDIELATTDLITPMAANNLGVGFVPRAFARSALEEGSVFQIRLTETVPEREICVISRTDTPLSLAGNAFLRLFSDFAEPSCIKKDCR</sequence>
<dbReference type="RefSeq" id="WP_117543571.1">
    <property type="nucleotide sequence ID" value="NZ_JBKUNB010000007.1"/>
</dbReference>
<dbReference type="Proteomes" id="UP000260812">
    <property type="component" value="Unassembled WGS sequence"/>
</dbReference>
<keyword evidence="4" id="KW-0804">Transcription</keyword>
<accession>A0A3E3IE05</accession>
<keyword evidence="7" id="KW-1185">Reference proteome</keyword>
<feature type="domain" description="HTH lysR-type" evidence="5">
    <location>
        <begin position="9"/>
        <end position="60"/>
    </location>
</feature>
<dbReference type="InterPro" id="IPR005119">
    <property type="entry name" value="LysR_subst-bd"/>
</dbReference>
<evidence type="ECO:0000313" key="6">
    <source>
        <dbReference type="EMBL" id="RGE65211.1"/>
    </source>
</evidence>
<dbReference type="PANTHER" id="PTHR30126">
    <property type="entry name" value="HTH-TYPE TRANSCRIPTIONAL REGULATOR"/>
    <property type="match status" value="1"/>
</dbReference>
<gene>
    <name evidence="6" type="ORF">DXC51_02555</name>
</gene>
<name>A0A3E3IE05_9FIRM</name>
<comment type="similarity">
    <text evidence="1">Belongs to the LysR transcriptional regulatory family.</text>
</comment>
<dbReference type="Pfam" id="PF03466">
    <property type="entry name" value="LysR_substrate"/>
    <property type="match status" value="1"/>
</dbReference>
<dbReference type="AlphaFoldDB" id="A0A3E3IE05"/>
<evidence type="ECO:0000259" key="5">
    <source>
        <dbReference type="PROSITE" id="PS50931"/>
    </source>
</evidence>
<dbReference type="FunFam" id="1.10.10.10:FF:000001">
    <property type="entry name" value="LysR family transcriptional regulator"/>
    <property type="match status" value="1"/>
</dbReference>
<evidence type="ECO:0000256" key="1">
    <source>
        <dbReference type="ARBA" id="ARBA00009437"/>
    </source>
</evidence>
<dbReference type="PRINTS" id="PR00039">
    <property type="entry name" value="HTHLYSR"/>
</dbReference>
<dbReference type="InterPro" id="IPR000847">
    <property type="entry name" value="LysR_HTH_N"/>
</dbReference>
<comment type="caution">
    <text evidence="6">The sequence shown here is derived from an EMBL/GenBank/DDBJ whole genome shotgun (WGS) entry which is preliminary data.</text>
</comment>
<dbReference type="Pfam" id="PF00126">
    <property type="entry name" value="HTH_1"/>
    <property type="match status" value="1"/>
</dbReference>
<evidence type="ECO:0000256" key="3">
    <source>
        <dbReference type="ARBA" id="ARBA00023125"/>
    </source>
</evidence>
<evidence type="ECO:0000256" key="4">
    <source>
        <dbReference type="ARBA" id="ARBA00023163"/>
    </source>
</evidence>
<dbReference type="GO" id="GO:0000976">
    <property type="term" value="F:transcription cis-regulatory region binding"/>
    <property type="evidence" value="ECO:0007669"/>
    <property type="project" value="TreeGrafter"/>
</dbReference>
<dbReference type="SUPFAM" id="SSF46785">
    <property type="entry name" value="Winged helix' DNA-binding domain"/>
    <property type="match status" value="1"/>
</dbReference>
<dbReference type="PROSITE" id="PS50931">
    <property type="entry name" value="HTH_LYSR"/>
    <property type="match status" value="1"/>
</dbReference>
<dbReference type="InterPro" id="IPR036390">
    <property type="entry name" value="WH_DNA-bd_sf"/>
</dbReference>